<feature type="transmembrane region" description="Helical" evidence="16">
    <location>
        <begin position="72"/>
        <end position="90"/>
    </location>
</feature>
<dbReference type="NCBIfam" id="TIGR00879">
    <property type="entry name" value="SP"/>
    <property type="match status" value="1"/>
</dbReference>
<evidence type="ECO:0000256" key="4">
    <source>
        <dbReference type="ARBA" id="ARBA00022692"/>
    </source>
</evidence>
<evidence type="ECO:0000256" key="1">
    <source>
        <dbReference type="ARBA" id="ARBA00004141"/>
    </source>
</evidence>
<dbReference type="PROSITE" id="PS00217">
    <property type="entry name" value="SUGAR_TRANSPORT_2"/>
    <property type="match status" value="1"/>
</dbReference>
<dbReference type="InterPro" id="IPR005828">
    <property type="entry name" value="MFS_sugar_transport-like"/>
</dbReference>
<feature type="transmembrane region" description="Helical" evidence="16">
    <location>
        <begin position="509"/>
        <end position="529"/>
    </location>
</feature>
<keyword evidence="6 16" id="KW-0472">Membrane</keyword>
<comment type="subunit">
    <text evidence="2">Homodimer.</text>
</comment>
<evidence type="ECO:0000256" key="3">
    <source>
        <dbReference type="ARBA" id="ARBA00022448"/>
    </source>
</evidence>
<dbReference type="AlphaFoldDB" id="F0WEX9"/>
<feature type="compositionally biased region" description="Basic and acidic residues" evidence="15">
    <location>
        <begin position="51"/>
        <end position="62"/>
    </location>
</feature>
<feature type="transmembrane region" description="Helical" evidence="16">
    <location>
        <begin position="127"/>
        <end position="145"/>
    </location>
</feature>
<feature type="domain" description="Major facilitator superfamily (MFS) profile" evidence="17">
    <location>
        <begin position="77"/>
        <end position="534"/>
    </location>
</feature>
<organism evidence="18">
    <name type="scientific">Albugo laibachii Nc14</name>
    <dbReference type="NCBI Taxonomy" id="890382"/>
    <lineage>
        <taxon>Eukaryota</taxon>
        <taxon>Sar</taxon>
        <taxon>Stramenopiles</taxon>
        <taxon>Oomycota</taxon>
        <taxon>Peronosporomycetes</taxon>
        <taxon>Albuginales</taxon>
        <taxon>Albuginaceae</taxon>
        <taxon>Albugo</taxon>
    </lineage>
</organism>
<feature type="transmembrane region" description="Helical" evidence="16">
    <location>
        <begin position="445"/>
        <end position="468"/>
    </location>
</feature>
<sequence>MLRSESGTLILIKSFSNFDNHLESCRILHTLEYHKDRKMPPHSTAASANYDHSHTPHIKEKDSANKEVKPRLILYFSTIISLMQGFQYGWSVSQINYTPYHDEATCAAKPVVPGTCVLFPGHTQLHWTLMVNAWVLGGMFGSLGSSYPADKLGRRRMLQMNAVVMMIGSVLQAIAQNVWLFAAGRFVAGIASGAGTAVLGSYLSEISPPHLRGALSSCIQVSIVTGIFIVSCTFYFAGTELGWRINAGIPTIIGALNFLVAPIYMVESPSWLLANGQVEKAHNELGRLFGRENIKTALKWIEKKDQDLESDNDVVQYDENGQMTRRSCKSTRPYDTTKVEMSLIDVFRFYWPQLIVALGCSAAQQLSGINAVFFYSSDIFKRAGLKDVRVGNLIVDTVNALPTFMTGYLLSKFKKRVLLLCGIFCMFLSAIGMTVALLINVSMLTIVFTALYVTAFSCSLGPLVWGITAEVFPDHVRANAQSICLVVNWACNLCVGIAYPFIAAALKDYGFVPFVGTLGFFGVFIYYTLPETSGKTIDEIQAEFSKVK</sequence>
<evidence type="ECO:0000256" key="15">
    <source>
        <dbReference type="SAM" id="MobiDB-lite"/>
    </source>
</evidence>
<dbReference type="GO" id="GO:0016020">
    <property type="term" value="C:membrane"/>
    <property type="evidence" value="ECO:0007669"/>
    <property type="project" value="UniProtKB-SubCell"/>
</dbReference>
<reference evidence="18" key="1">
    <citation type="journal article" date="2011" name="PLoS Biol.">
        <title>Gene gain and loss during evolution of obligate parasitism in the white rust pathogen of Arabidopsis thaliana.</title>
        <authorList>
            <person name="Kemen E."/>
            <person name="Gardiner A."/>
            <person name="Schultz-Larsen T."/>
            <person name="Kemen A.C."/>
            <person name="Balmuth A.L."/>
            <person name="Robert-Seilaniantz A."/>
            <person name="Bailey K."/>
            <person name="Holub E."/>
            <person name="Studholme D.J."/>
            <person name="Maclean D."/>
            <person name="Jones J.D."/>
        </authorList>
    </citation>
    <scope>NUCLEOTIDE SEQUENCE</scope>
</reference>
<keyword evidence="4 16" id="KW-0812">Transmembrane</keyword>
<evidence type="ECO:0000256" key="6">
    <source>
        <dbReference type="ARBA" id="ARBA00023136"/>
    </source>
</evidence>
<comment type="catalytic activity">
    <reaction evidence="11">
        <text>D-glucosamine(out) = D-glucosamine(in)</text>
        <dbReference type="Rhea" id="RHEA:78423"/>
        <dbReference type="ChEBI" id="CHEBI:58723"/>
    </reaction>
    <physiologicalReaction direction="left-to-right" evidence="11">
        <dbReference type="Rhea" id="RHEA:78424"/>
    </physiologicalReaction>
</comment>
<accession>F0WEX9</accession>
<comment type="catalytic activity">
    <reaction evidence="12">
        <text>D-fructose(out) = D-fructose(in)</text>
        <dbReference type="Rhea" id="RHEA:60372"/>
        <dbReference type="ChEBI" id="CHEBI:37721"/>
    </reaction>
    <physiologicalReaction direction="left-to-right" evidence="12">
        <dbReference type="Rhea" id="RHEA:60373"/>
    </physiologicalReaction>
</comment>
<comment type="similarity">
    <text evidence="14">Belongs to the major facilitator superfamily. Sugar transporter (TC 2.A.1.1) family.</text>
</comment>
<dbReference type="InterPro" id="IPR005829">
    <property type="entry name" value="Sugar_transporter_CS"/>
</dbReference>
<protein>
    <recommendedName>
        <fullName evidence="13">Hexose transporter 1</fullName>
    </recommendedName>
</protein>
<feature type="transmembrane region" description="Helical" evidence="16">
    <location>
        <begin position="181"/>
        <end position="203"/>
    </location>
</feature>
<feature type="region of interest" description="Disordered" evidence="15">
    <location>
        <begin position="38"/>
        <end position="62"/>
    </location>
</feature>
<reference evidence="18" key="2">
    <citation type="submission" date="2011-02" db="EMBL/GenBank/DDBJ databases">
        <authorList>
            <person name="MacLean D."/>
        </authorList>
    </citation>
    <scope>NUCLEOTIDE SEQUENCE</scope>
</reference>
<dbReference type="EMBL" id="FR824123">
    <property type="protein sequence ID" value="CCA19761.1"/>
    <property type="molecule type" value="Genomic_DNA"/>
</dbReference>
<feature type="transmembrane region" description="Helical" evidence="16">
    <location>
        <begin position="157"/>
        <end position="175"/>
    </location>
</feature>
<comment type="catalytic activity">
    <reaction evidence="7">
        <text>D-galactose(in) = D-galactose(out)</text>
        <dbReference type="Rhea" id="RHEA:34915"/>
        <dbReference type="ChEBI" id="CHEBI:4139"/>
    </reaction>
    <physiologicalReaction direction="right-to-left" evidence="7">
        <dbReference type="Rhea" id="RHEA:34917"/>
    </physiologicalReaction>
</comment>
<feature type="transmembrane region" description="Helical" evidence="16">
    <location>
        <begin position="480"/>
        <end position="503"/>
    </location>
</feature>
<evidence type="ECO:0000313" key="18">
    <source>
        <dbReference type="EMBL" id="CCA19761.1"/>
    </source>
</evidence>
<dbReference type="InterPro" id="IPR020846">
    <property type="entry name" value="MFS_dom"/>
</dbReference>
<dbReference type="InterPro" id="IPR003663">
    <property type="entry name" value="Sugar/inositol_transpt"/>
</dbReference>
<dbReference type="HOGENOM" id="CLU_001265_30_5_1"/>
<keyword evidence="18" id="KW-0762">Sugar transport</keyword>
<evidence type="ECO:0000259" key="17">
    <source>
        <dbReference type="PROSITE" id="PS50850"/>
    </source>
</evidence>
<evidence type="ECO:0000256" key="14">
    <source>
        <dbReference type="RuleBase" id="RU003346"/>
    </source>
</evidence>
<evidence type="ECO:0000256" key="13">
    <source>
        <dbReference type="ARBA" id="ARBA00044780"/>
    </source>
</evidence>
<evidence type="ECO:0000256" key="10">
    <source>
        <dbReference type="ARBA" id="ARBA00044662"/>
    </source>
</evidence>
<dbReference type="PANTHER" id="PTHR23503:SF8">
    <property type="entry name" value="FACILITATED GLUCOSE TRANSPORTER PROTEIN 1"/>
    <property type="match status" value="1"/>
</dbReference>
<comment type="catalytic activity">
    <reaction evidence="9">
        <text>D-xylose(out) = D-xylose(in)</text>
        <dbReference type="Rhea" id="RHEA:78427"/>
        <dbReference type="ChEBI" id="CHEBI:53455"/>
    </reaction>
    <physiologicalReaction direction="left-to-right" evidence="9">
        <dbReference type="Rhea" id="RHEA:78428"/>
    </physiologicalReaction>
</comment>
<proteinExistence type="inferred from homology"/>
<dbReference type="InterPro" id="IPR045263">
    <property type="entry name" value="GLUT"/>
</dbReference>
<evidence type="ECO:0000256" key="11">
    <source>
        <dbReference type="ARBA" id="ARBA00044668"/>
    </source>
</evidence>
<dbReference type="GO" id="GO:0015149">
    <property type="term" value="F:hexose transmembrane transporter activity"/>
    <property type="evidence" value="ECO:0007669"/>
    <property type="project" value="TreeGrafter"/>
</dbReference>
<feature type="transmembrane region" description="Helical" evidence="16">
    <location>
        <begin position="417"/>
        <end position="439"/>
    </location>
</feature>
<dbReference type="PROSITE" id="PS50850">
    <property type="entry name" value="MFS"/>
    <property type="match status" value="1"/>
</dbReference>
<gene>
    <name evidence="18" type="primary">AlNc14C78G5177</name>
    <name evidence="18" type="ORF">ALNC14_059040</name>
</gene>
<evidence type="ECO:0000256" key="12">
    <source>
        <dbReference type="ARBA" id="ARBA00044710"/>
    </source>
</evidence>
<dbReference type="Pfam" id="PF00083">
    <property type="entry name" value="Sugar_tr"/>
    <property type="match status" value="1"/>
</dbReference>
<comment type="catalytic activity">
    <reaction evidence="8">
        <text>D-glucose(out) = D-glucose(in)</text>
        <dbReference type="Rhea" id="RHEA:60376"/>
        <dbReference type="ChEBI" id="CHEBI:4167"/>
    </reaction>
    <physiologicalReaction direction="left-to-right" evidence="8">
        <dbReference type="Rhea" id="RHEA:60377"/>
    </physiologicalReaction>
</comment>
<keyword evidence="5 16" id="KW-1133">Transmembrane helix</keyword>
<evidence type="ECO:0000256" key="16">
    <source>
        <dbReference type="SAM" id="Phobius"/>
    </source>
</evidence>
<feature type="transmembrane region" description="Helical" evidence="16">
    <location>
        <begin position="243"/>
        <end position="266"/>
    </location>
</feature>
<dbReference type="PANTHER" id="PTHR23503">
    <property type="entry name" value="SOLUTE CARRIER FAMILY 2"/>
    <property type="match status" value="1"/>
</dbReference>
<evidence type="ECO:0000256" key="7">
    <source>
        <dbReference type="ARBA" id="ARBA00044637"/>
    </source>
</evidence>
<keyword evidence="3 14" id="KW-0813">Transport</keyword>
<name>F0WEX9_9STRA</name>
<feature type="transmembrane region" description="Helical" evidence="16">
    <location>
        <begin position="215"/>
        <end position="237"/>
    </location>
</feature>
<dbReference type="InterPro" id="IPR036259">
    <property type="entry name" value="MFS_trans_sf"/>
</dbReference>
<comment type="catalytic activity">
    <reaction evidence="10">
        <text>D-mannose(out) = D-mannose(in)</text>
        <dbReference type="Rhea" id="RHEA:78391"/>
        <dbReference type="ChEBI" id="CHEBI:4208"/>
    </reaction>
    <physiologicalReaction direction="left-to-right" evidence="10">
        <dbReference type="Rhea" id="RHEA:78392"/>
    </physiologicalReaction>
</comment>
<dbReference type="PROSITE" id="PS00216">
    <property type="entry name" value="SUGAR_TRANSPORT_1"/>
    <property type="match status" value="1"/>
</dbReference>
<evidence type="ECO:0000256" key="8">
    <source>
        <dbReference type="ARBA" id="ARBA00044648"/>
    </source>
</evidence>
<dbReference type="PRINTS" id="PR00171">
    <property type="entry name" value="SUGRTRNSPORT"/>
</dbReference>
<evidence type="ECO:0000256" key="5">
    <source>
        <dbReference type="ARBA" id="ARBA00022989"/>
    </source>
</evidence>
<comment type="subcellular location">
    <subcellularLocation>
        <location evidence="1">Membrane</location>
        <topology evidence="1">Multi-pass membrane protein</topology>
    </subcellularLocation>
</comment>
<dbReference type="Gene3D" id="1.20.1250.20">
    <property type="entry name" value="MFS general substrate transporter like domains"/>
    <property type="match status" value="1"/>
</dbReference>
<evidence type="ECO:0000256" key="2">
    <source>
        <dbReference type="ARBA" id="ARBA00011738"/>
    </source>
</evidence>
<evidence type="ECO:0000256" key="9">
    <source>
        <dbReference type="ARBA" id="ARBA00044656"/>
    </source>
</evidence>
<dbReference type="SUPFAM" id="SSF103473">
    <property type="entry name" value="MFS general substrate transporter"/>
    <property type="match status" value="1"/>
</dbReference>